<feature type="region of interest" description="Disordered" evidence="13">
    <location>
        <begin position="1007"/>
        <end position="1043"/>
    </location>
</feature>
<dbReference type="STRING" id="7897.ENSLACP00000015421"/>
<evidence type="ECO:0000256" key="13">
    <source>
        <dbReference type="SAM" id="MobiDB-lite"/>
    </source>
</evidence>
<dbReference type="GO" id="GO:0007154">
    <property type="term" value="P:cell communication"/>
    <property type="evidence" value="ECO:0007669"/>
    <property type="project" value="UniProtKB-ARBA"/>
</dbReference>
<keyword evidence="4" id="KW-1003">Cell membrane</keyword>
<feature type="compositionally biased region" description="Basic and acidic residues" evidence="13">
    <location>
        <begin position="528"/>
        <end position="540"/>
    </location>
</feature>
<organism evidence="16 17">
    <name type="scientific">Latimeria chalumnae</name>
    <name type="common">Coelacanth</name>
    <dbReference type="NCBI Taxonomy" id="7897"/>
    <lineage>
        <taxon>Eukaryota</taxon>
        <taxon>Metazoa</taxon>
        <taxon>Chordata</taxon>
        <taxon>Craniata</taxon>
        <taxon>Vertebrata</taxon>
        <taxon>Euteleostomi</taxon>
        <taxon>Coelacanthiformes</taxon>
        <taxon>Coelacanthidae</taxon>
        <taxon>Latimeria</taxon>
    </lineage>
</organism>
<dbReference type="GO" id="GO:0023052">
    <property type="term" value="P:signaling"/>
    <property type="evidence" value="ECO:0007669"/>
    <property type="project" value="UniProtKB-ARBA"/>
</dbReference>
<dbReference type="InParanoid" id="H3B0K0"/>
<keyword evidence="8" id="KW-0653">Protein transport</keyword>
<dbReference type="PANTHER" id="PTHR15746">
    <property type="entry name" value="RAB11-RELATED"/>
    <property type="match status" value="1"/>
</dbReference>
<feature type="compositionally biased region" description="Low complexity" evidence="13">
    <location>
        <begin position="1034"/>
        <end position="1043"/>
    </location>
</feature>
<gene>
    <name evidence="16" type="primary">RAB11FIP1</name>
</gene>
<reference evidence="17" key="1">
    <citation type="submission" date="2011-08" db="EMBL/GenBank/DDBJ databases">
        <title>The draft genome of Latimeria chalumnae.</title>
        <authorList>
            <person name="Di Palma F."/>
            <person name="Alfoldi J."/>
            <person name="Johnson J."/>
            <person name="Berlin A."/>
            <person name="Gnerre S."/>
            <person name="Jaffe D."/>
            <person name="MacCallum I."/>
            <person name="Young S."/>
            <person name="Walker B.J."/>
            <person name="Lander E."/>
            <person name="Lindblad-Toh K."/>
        </authorList>
    </citation>
    <scope>NUCLEOTIDE SEQUENCE [LARGE SCALE GENOMIC DNA]</scope>
    <source>
        <strain evidence="17">Wild caught</strain>
    </source>
</reference>
<keyword evidence="17" id="KW-1185">Reference proteome</keyword>
<evidence type="ECO:0000256" key="8">
    <source>
        <dbReference type="ARBA" id="ARBA00022927"/>
    </source>
</evidence>
<dbReference type="GO" id="GO:0031267">
    <property type="term" value="F:small GTPase binding"/>
    <property type="evidence" value="ECO:0007669"/>
    <property type="project" value="InterPro"/>
</dbReference>
<dbReference type="Pfam" id="PF09457">
    <property type="entry name" value="RBD-FIP"/>
    <property type="match status" value="1"/>
</dbReference>
<evidence type="ECO:0000259" key="14">
    <source>
        <dbReference type="PROSITE" id="PS50004"/>
    </source>
</evidence>
<feature type="region of interest" description="Disordered" evidence="13">
    <location>
        <begin position="711"/>
        <end position="742"/>
    </location>
</feature>
<comment type="function">
    <text evidence="10">A Rab11 effector binding preferentially phosphatidylinositol 3,4,5-trisphosphate (PtdInsP3) and phosphatidic acid (PA) and acting in the regulation of the transport of vesicles from the endosomal recycling compartment (ERC) to the plasma membrane. Involved in insulin granule exocytosis. Also involved in receptor-mediated endocytosis and membrane trafficking of recycling endosomes, probably originating from clathrin-coated vesicles. Required in a complex with MYO5B and RAB11 for the transport of NPC1L1 to the plasma membrane. Also acts as a regulator of cell polarity. Plays an essential role in phagocytosis through a mechanism involving TICAM2, RAC1 and CDC42 Rho GTPases for controlling actin-dynamics.</text>
</comment>
<feature type="compositionally biased region" description="Basic and acidic residues" evidence="13">
    <location>
        <begin position="1007"/>
        <end position="1033"/>
    </location>
</feature>
<dbReference type="PROSITE" id="PS51511">
    <property type="entry name" value="FIP_RBD"/>
    <property type="match status" value="1"/>
</dbReference>
<dbReference type="PANTHER" id="PTHR15746:SF22">
    <property type="entry name" value="RAB11 FAMILY-INTERACTING PROTEIN 1"/>
    <property type="match status" value="1"/>
</dbReference>
<comment type="subunit">
    <text evidence="11">Homooligomerizes in a Rab11-independent manner. Forms a heterooligomeric complex with RAB11FIP4. Interacts with AP2A1, MYO5B, RAB25 and REPS1. Interacts with RAB11A and RAB11B (activated GTP-bound form). Interacts with NPC1L1. Interacts (via NPF motifs) with EHD1 and EHD3. Interacts with TICAM2; this interaction directs RAB11FIP2 to the phagosome. Interacts with RAB14 and RAB25 (GTP-bound forms).</text>
</comment>
<dbReference type="CDD" id="cd08682">
    <property type="entry name" value="C2_Rab11-FIP_classI"/>
    <property type="match status" value="1"/>
</dbReference>
<evidence type="ECO:0000256" key="1">
    <source>
        <dbReference type="ARBA" id="ARBA00004202"/>
    </source>
</evidence>
<proteinExistence type="predicted"/>
<dbReference type="OMA" id="PAPEMIN"/>
<evidence type="ECO:0000256" key="3">
    <source>
        <dbReference type="ARBA" id="ARBA00022448"/>
    </source>
</evidence>
<keyword evidence="9" id="KW-0472">Membrane</keyword>
<dbReference type="eggNOG" id="ENOG502QVT0">
    <property type="taxonomic scope" value="Eukaryota"/>
</dbReference>
<evidence type="ECO:0000256" key="9">
    <source>
        <dbReference type="ARBA" id="ARBA00023136"/>
    </source>
</evidence>
<dbReference type="PROSITE" id="PS50004">
    <property type="entry name" value="C2"/>
    <property type="match status" value="1"/>
</dbReference>
<dbReference type="SUPFAM" id="SSF49562">
    <property type="entry name" value="C2 domain (Calcium/lipid-binding domain, CaLB)"/>
    <property type="match status" value="1"/>
</dbReference>
<dbReference type="EMBL" id="AFYH01110052">
    <property type="status" value="NOT_ANNOTATED_CDS"/>
    <property type="molecule type" value="Genomic_DNA"/>
</dbReference>
<dbReference type="InterPro" id="IPR000008">
    <property type="entry name" value="C2_dom"/>
</dbReference>
<dbReference type="InterPro" id="IPR035892">
    <property type="entry name" value="C2_domain_sf"/>
</dbReference>
<evidence type="ECO:0000256" key="10">
    <source>
        <dbReference type="ARBA" id="ARBA00055128"/>
    </source>
</evidence>
<dbReference type="Ensembl" id="ENSLACT00000015527.1">
    <property type="protein sequence ID" value="ENSLACP00000015421.1"/>
    <property type="gene ID" value="ENSLACG00000013576.1"/>
</dbReference>
<dbReference type="FunFam" id="2.60.40.150:FF:000070">
    <property type="entry name" value="rab11 family-interacting protein 2 isoform X1"/>
    <property type="match status" value="1"/>
</dbReference>
<keyword evidence="7" id="KW-0967">Endosome</keyword>
<feature type="compositionally biased region" description="Polar residues" evidence="13">
    <location>
        <begin position="394"/>
        <end position="410"/>
    </location>
</feature>
<feature type="domain" description="FIP-RBD" evidence="15">
    <location>
        <begin position="1153"/>
        <end position="1215"/>
    </location>
</feature>
<feature type="compositionally biased region" description="Low complexity" evidence="13">
    <location>
        <begin position="718"/>
        <end position="731"/>
    </location>
</feature>
<accession>H3B0K0</accession>
<dbReference type="GO" id="GO:0055038">
    <property type="term" value="C:recycling endosome membrane"/>
    <property type="evidence" value="ECO:0007669"/>
    <property type="project" value="UniProtKB-SubCell"/>
</dbReference>
<dbReference type="EMBL" id="AFYH01110051">
    <property type="status" value="NOT_ANNOTATED_CDS"/>
    <property type="molecule type" value="Genomic_DNA"/>
</dbReference>
<feature type="region of interest" description="Disordered" evidence="13">
    <location>
        <begin position="347"/>
        <end position="551"/>
    </location>
</feature>
<dbReference type="AlphaFoldDB" id="H3B0K0"/>
<keyword evidence="5" id="KW-0597">Phosphoprotein</keyword>
<evidence type="ECO:0000256" key="12">
    <source>
        <dbReference type="ARBA" id="ARBA00071491"/>
    </source>
</evidence>
<dbReference type="GO" id="GO:0005886">
    <property type="term" value="C:plasma membrane"/>
    <property type="evidence" value="ECO:0007669"/>
    <property type="project" value="UniProtKB-SubCell"/>
</dbReference>
<dbReference type="HOGENOM" id="CLU_006758_0_0_1"/>
<dbReference type="GO" id="GO:0045055">
    <property type="term" value="P:regulated exocytosis"/>
    <property type="evidence" value="ECO:0007669"/>
    <property type="project" value="TreeGrafter"/>
</dbReference>
<evidence type="ECO:0000256" key="4">
    <source>
        <dbReference type="ARBA" id="ARBA00022475"/>
    </source>
</evidence>
<dbReference type="GO" id="GO:0015031">
    <property type="term" value="P:protein transport"/>
    <property type="evidence" value="ECO:0007669"/>
    <property type="project" value="UniProtKB-KW"/>
</dbReference>
<dbReference type="InterPro" id="IPR019018">
    <property type="entry name" value="Rab-bd_FIP-RBD"/>
</dbReference>
<evidence type="ECO:0000256" key="2">
    <source>
        <dbReference type="ARBA" id="ARBA00004654"/>
    </source>
</evidence>
<evidence type="ECO:0000256" key="7">
    <source>
        <dbReference type="ARBA" id="ARBA00022753"/>
    </source>
</evidence>
<evidence type="ECO:0000313" key="17">
    <source>
        <dbReference type="Proteomes" id="UP000008672"/>
    </source>
</evidence>
<dbReference type="SUPFAM" id="SSF144270">
    <property type="entry name" value="Eferin C-derminal domain-like"/>
    <property type="match status" value="1"/>
</dbReference>
<feature type="compositionally biased region" description="Basic and acidic residues" evidence="13">
    <location>
        <begin position="448"/>
        <end position="473"/>
    </location>
</feature>
<keyword evidence="6" id="KW-0677">Repeat</keyword>
<dbReference type="FunCoup" id="H3B0K0">
    <property type="interactions" value="1886"/>
</dbReference>
<protein>
    <recommendedName>
        <fullName evidence="12">Rab11 family-interacting protein 2</fullName>
    </recommendedName>
</protein>
<feature type="compositionally biased region" description="Basic and acidic residues" evidence="13">
    <location>
        <begin position="413"/>
        <end position="422"/>
    </location>
</feature>
<feature type="compositionally biased region" description="Polar residues" evidence="13">
    <location>
        <begin position="347"/>
        <end position="383"/>
    </location>
</feature>
<dbReference type="InterPro" id="IPR037245">
    <property type="entry name" value="FIP-RBD_C_sf"/>
</dbReference>
<comment type="subcellular location">
    <subcellularLocation>
        <location evidence="1">Cell membrane</location>
        <topology evidence="1">Peripheral membrane protein</topology>
    </subcellularLocation>
    <subcellularLocation>
        <location evidence="2">Recycling endosome membrane</location>
        <topology evidence="2">Peripheral membrane protein</topology>
    </subcellularLocation>
</comment>
<feature type="region of interest" description="Disordered" evidence="13">
    <location>
        <begin position="185"/>
        <end position="209"/>
    </location>
</feature>
<dbReference type="Proteomes" id="UP000008672">
    <property type="component" value="Unassembled WGS sequence"/>
</dbReference>
<evidence type="ECO:0000256" key="6">
    <source>
        <dbReference type="ARBA" id="ARBA00022737"/>
    </source>
</evidence>
<name>H3B0K0_LATCH</name>
<dbReference type="GeneTree" id="ENSGT00940000159649"/>
<dbReference type="Gene3D" id="2.60.40.150">
    <property type="entry name" value="C2 domain"/>
    <property type="match status" value="1"/>
</dbReference>
<dbReference type="SMART" id="SM00239">
    <property type="entry name" value="C2"/>
    <property type="match status" value="1"/>
</dbReference>
<dbReference type="FunFam" id="1.20.5.2440:FF:000002">
    <property type="entry name" value="rab11 family-interacting protein 2 isoform X1"/>
    <property type="match status" value="1"/>
</dbReference>
<evidence type="ECO:0000256" key="11">
    <source>
        <dbReference type="ARBA" id="ARBA00062390"/>
    </source>
</evidence>
<reference evidence="16" key="3">
    <citation type="submission" date="2025-09" db="UniProtKB">
        <authorList>
            <consortium name="Ensembl"/>
        </authorList>
    </citation>
    <scope>IDENTIFICATION</scope>
</reference>
<feature type="domain" description="C2" evidence="14">
    <location>
        <begin position="1"/>
        <end position="119"/>
    </location>
</feature>
<dbReference type="Bgee" id="ENSLACG00000013576">
    <property type="expression patterns" value="Expressed in muscle tissue and 5 other cell types or tissues"/>
</dbReference>
<dbReference type="Pfam" id="PF00168">
    <property type="entry name" value="C2"/>
    <property type="match status" value="1"/>
</dbReference>
<evidence type="ECO:0000256" key="5">
    <source>
        <dbReference type="ARBA" id="ARBA00022553"/>
    </source>
</evidence>
<sequence length="1225" mass="136430">MSLFQQSQQWFPTHVQVTVLQAKDLKTKGKADTNDAYAIMQLGKEKYSTSVAEKSVSPVWREEASFELPLLHHGNRERCKLYVIVMHRALLGLDKFLGQAVINLWDLYESKDRRKTEWFKLQSKPGKKEKKRGQIEVDIQFMRNNMTASMFDLSMKEKSRSPFGKLKDKMKRKKDGLPDTASAIVPSATQVMTDSDEEEPKAEKKKSKIKSLFSKPGLKRTSISQSLSVLPTVQPIVSLSEKNKTRLGSASSEKMPKKIEEKPSLFPKIMTHKRTISADTKLTFGANKKEGLSLFSGLRSKNDLVTKSNLCINGSHVYVEENEPKDELPPKEENLTRSLQDLSSSHIYSSVEDLSSKTSAEPKNVASQPPATESLSRSPSSDSFKAMALPSYKAVSSTEWQGSHSQSNPKVLQESKKQETRRSSLLSLVTGKKDQAKKSEAGGTTEEPLEKEGTLTEMSEKKPELEKGPDVSNKKNSLNPFESDPEEGEISKSKNSLNPFETSREEETQKTNLPPRSTWIPKTSVVKPRLDMSSEAETKAKLSSSADNSSILLSPLSDSEPFLSAPEFIKSKSQDFDSFESLHSSFCPPAASLSNSSLQSLHSSSDHLNDTKAVEFHARKASICLDSPNEQLELSENRSFTSESHTTKSVQNVSPIHVKSTSNQKSAKYLFEELKSKKFSHTDEYLSTEQPEGLESFHCVEVHSEDQVCASPKEKSSEWSSSSVSTHYVSSEDPSPNAFGSAESVENANSFQDIVTFEHNEDTCILKNDESLAERGNNKNLNCSSETSLLDLIPEDKGHEVISNESLPTTAFKGKDEERASLDFENIDTSHIKVQSSLNLSPSELPVISEKPEWILEDEEFAPLYGREKRAAKHEQSFSNVAKDLKTSLDIGITFTENRIISPVKGEINLNPEVNQEDSVNHMHSHKAVENKDLNMAEVGKQSLKIKESADFGKGTLELSSIQKEQTLQMIDKGKQSPERNELTDFGNARILEVSKMKGNDDQEVIVEGRDSPKKNGEPLKRNESVGKERTLEVSKSPSLSDSSLSNMLEFSDYVLCPPSDAYMANSKESMKKPVGENFESENSGKKKVLQAWVSPSGTQQIKSQQNDVPMSARCRLHPVKPMNQSESKAPLTSSEVSTSVSQGYINNKAFLKNYDPSDPAYAYAQLTHEELIKLVLKQKDTIAKKESEVRDLEDYIDNLIVQVMEEAPSILSISRNVAKKAEQV</sequence>
<feature type="compositionally biased region" description="Basic and acidic residues" evidence="13">
    <location>
        <begin position="431"/>
        <end position="440"/>
    </location>
</feature>
<dbReference type="Gene3D" id="1.20.5.2440">
    <property type="match status" value="1"/>
</dbReference>
<evidence type="ECO:0000313" key="16">
    <source>
        <dbReference type="Ensembl" id="ENSLACP00000015421.1"/>
    </source>
</evidence>
<reference evidence="16" key="2">
    <citation type="submission" date="2025-08" db="UniProtKB">
        <authorList>
            <consortium name="Ensembl"/>
        </authorList>
    </citation>
    <scope>IDENTIFICATION</scope>
</reference>
<feature type="compositionally biased region" description="Low complexity" evidence="13">
    <location>
        <begin position="542"/>
        <end position="551"/>
    </location>
</feature>
<keyword evidence="3" id="KW-0813">Transport</keyword>
<evidence type="ECO:0000259" key="15">
    <source>
        <dbReference type="PROSITE" id="PS51511"/>
    </source>
</evidence>
<dbReference type="InterPro" id="IPR037789">
    <property type="entry name" value="FIP_classI"/>
</dbReference>